<keyword evidence="10" id="KW-0677">Repeat</keyword>
<dbReference type="FunFam" id="1.10.510.10:FF:000358">
    <property type="entry name" value="Putative leucine-rich repeat receptor-like serine/threonine-protein kinase"/>
    <property type="match status" value="1"/>
</dbReference>
<reference evidence="24" key="1">
    <citation type="journal article" date="2017" name="Nature">
        <title>The sunflower genome provides insights into oil metabolism, flowering and Asterid evolution.</title>
        <authorList>
            <person name="Badouin H."/>
            <person name="Gouzy J."/>
            <person name="Grassa C.J."/>
            <person name="Murat F."/>
            <person name="Staton S.E."/>
            <person name="Cottret L."/>
            <person name="Lelandais-Briere C."/>
            <person name="Owens G.L."/>
            <person name="Carrere S."/>
            <person name="Mayjonade B."/>
            <person name="Legrand L."/>
            <person name="Gill N."/>
            <person name="Kane N.C."/>
            <person name="Bowers J.E."/>
            <person name="Hubner S."/>
            <person name="Bellec A."/>
            <person name="Berard A."/>
            <person name="Berges H."/>
            <person name="Blanchet N."/>
            <person name="Boniface M.C."/>
            <person name="Brunel D."/>
            <person name="Catrice O."/>
            <person name="Chaidir N."/>
            <person name="Claudel C."/>
            <person name="Donnadieu C."/>
            <person name="Faraut T."/>
            <person name="Fievet G."/>
            <person name="Helmstetter N."/>
            <person name="King M."/>
            <person name="Knapp S.J."/>
            <person name="Lai Z."/>
            <person name="Le Paslier M.C."/>
            <person name="Lippi Y."/>
            <person name="Lorenzon L."/>
            <person name="Mandel J.R."/>
            <person name="Marage G."/>
            <person name="Marchand G."/>
            <person name="Marquand E."/>
            <person name="Bret-Mestries E."/>
            <person name="Morien E."/>
            <person name="Nambeesan S."/>
            <person name="Nguyen T."/>
            <person name="Pegot-Espagnet P."/>
            <person name="Pouilly N."/>
            <person name="Raftis F."/>
            <person name="Sallet E."/>
            <person name="Schiex T."/>
            <person name="Thomas J."/>
            <person name="Vandecasteele C."/>
            <person name="Vares D."/>
            <person name="Vear F."/>
            <person name="Vautrin S."/>
            <person name="Crespi M."/>
            <person name="Mangin B."/>
            <person name="Burke J.M."/>
            <person name="Salse J."/>
            <person name="Munos S."/>
            <person name="Vincourt P."/>
            <person name="Rieseberg L.H."/>
            <person name="Langlade N.B."/>
        </authorList>
    </citation>
    <scope>NUCLEOTIDE SEQUENCE [LARGE SCALE GENOMIC DNA]</scope>
    <source>
        <strain evidence="24">cv. SF193</strain>
    </source>
</reference>
<keyword evidence="3" id="KW-1003">Cell membrane</keyword>
<dbReference type="Pfam" id="PF00560">
    <property type="entry name" value="LRR_1"/>
    <property type="match status" value="4"/>
</dbReference>
<evidence type="ECO:0000259" key="22">
    <source>
        <dbReference type="PROSITE" id="PS50011"/>
    </source>
</evidence>
<dbReference type="InterPro" id="IPR032675">
    <property type="entry name" value="LRR_dom_sf"/>
</dbReference>
<keyword evidence="7" id="KW-0808">Transferase</keyword>
<dbReference type="Proteomes" id="UP000215914">
    <property type="component" value="Chromosome 9"/>
</dbReference>
<comment type="catalytic activity">
    <reaction evidence="18">
        <text>L-threonyl-[protein] + ATP = O-phospho-L-threonyl-[protein] + ADP + H(+)</text>
        <dbReference type="Rhea" id="RHEA:46608"/>
        <dbReference type="Rhea" id="RHEA-COMP:11060"/>
        <dbReference type="Rhea" id="RHEA-COMP:11605"/>
        <dbReference type="ChEBI" id="CHEBI:15378"/>
        <dbReference type="ChEBI" id="CHEBI:30013"/>
        <dbReference type="ChEBI" id="CHEBI:30616"/>
        <dbReference type="ChEBI" id="CHEBI:61977"/>
        <dbReference type="ChEBI" id="CHEBI:456216"/>
        <dbReference type="EC" id="2.7.11.1"/>
    </reaction>
</comment>
<evidence type="ECO:0000256" key="12">
    <source>
        <dbReference type="ARBA" id="ARBA00022777"/>
    </source>
</evidence>
<dbReference type="InterPro" id="IPR001611">
    <property type="entry name" value="Leu-rich_rpt"/>
</dbReference>
<dbReference type="InterPro" id="IPR000719">
    <property type="entry name" value="Prot_kinase_dom"/>
</dbReference>
<evidence type="ECO:0000256" key="9">
    <source>
        <dbReference type="ARBA" id="ARBA00022729"/>
    </source>
</evidence>
<organism evidence="23 24">
    <name type="scientific">Helianthus annuus</name>
    <name type="common">Common sunflower</name>
    <dbReference type="NCBI Taxonomy" id="4232"/>
    <lineage>
        <taxon>Eukaryota</taxon>
        <taxon>Viridiplantae</taxon>
        <taxon>Streptophyta</taxon>
        <taxon>Embryophyta</taxon>
        <taxon>Tracheophyta</taxon>
        <taxon>Spermatophyta</taxon>
        <taxon>Magnoliopsida</taxon>
        <taxon>eudicotyledons</taxon>
        <taxon>Gunneridae</taxon>
        <taxon>Pentapetalae</taxon>
        <taxon>asterids</taxon>
        <taxon>campanulids</taxon>
        <taxon>Asterales</taxon>
        <taxon>Asteraceae</taxon>
        <taxon>Asteroideae</taxon>
        <taxon>Heliantheae alliance</taxon>
        <taxon>Heliantheae</taxon>
        <taxon>Helianthus</taxon>
    </lineage>
</organism>
<evidence type="ECO:0000256" key="15">
    <source>
        <dbReference type="ARBA" id="ARBA00023136"/>
    </source>
</evidence>
<keyword evidence="15 21" id="KW-0472">Membrane</keyword>
<dbReference type="SUPFAM" id="SSF52058">
    <property type="entry name" value="L domain-like"/>
    <property type="match status" value="2"/>
</dbReference>
<dbReference type="Pfam" id="PF23598">
    <property type="entry name" value="LRR_14"/>
    <property type="match status" value="1"/>
</dbReference>
<keyword evidence="8 21" id="KW-0812">Transmembrane</keyword>
<evidence type="ECO:0000256" key="10">
    <source>
        <dbReference type="ARBA" id="ARBA00022737"/>
    </source>
</evidence>
<evidence type="ECO:0000256" key="11">
    <source>
        <dbReference type="ARBA" id="ARBA00022741"/>
    </source>
</evidence>
<dbReference type="PROSITE" id="PS00107">
    <property type="entry name" value="PROTEIN_KINASE_ATP"/>
    <property type="match status" value="1"/>
</dbReference>
<evidence type="ECO:0000256" key="5">
    <source>
        <dbReference type="ARBA" id="ARBA00022553"/>
    </source>
</evidence>
<dbReference type="EC" id="2.7.11.1" evidence="2"/>
<dbReference type="InterPro" id="IPR055414">
    <property type="entry name" value="LRR_R13L4/SHOC2-like"/>
</dbReference>
<keyword evidence="24" id="KW-1185">Reference proteome</keyword>
<dbReference type="InterPro" id="IPR017441">
    <property type="entry name" value="Protein_kinase_ATP_BS"/>
</dbReference>
<evidence type="ECO:0000256" key="20">
    <source>
        <dbReference type="PROSITE-ProRule" id="PRU10141"/>
    </source>
</evidence>
<keyword evidence="13 20" id="KW-0067">ATP-binding</keyword>
<feature type="transmembrane region" description="Helical" evidence="21">
    <location>
        <begin position="383"/>
        <end position="404"/>
    </location>
</feature>
<keyword evidence="11 20" id="KW-0547">Nucleotide-binding</keyword>
<name>A0A251TT96_HELAN</name>
<gene>
    <name evidence="23" type="ORF">HannXRQ_Chr09g0248351</name>
</gene>
<keyword evidence="14 21" id="KW-1133">Transmembrane helix</keyword>
<evidence type="ECO:0000256" key="19">
    <source>
        <dbReference type="ARBA" id="ARBA00048679"/>
    </source>
</evidence>
<dbReference type="EMBL" id="CM007898">
    <property type="protein sequence ID" value="OTG14345.1"/>
    <property type="molecule type" value="Genomic_DNA"/>
</dbReference>
<dbReference type="PROSITE" id="PS00108">
    <property type="entry name" value="PROTEIN_KINASE_ST"/>
    <property type="match status" value="1"/>
</dbReference>
<protein>
    <recommendedName>
        <fullName evidence="2">non-specific serine/threonine protein kinase</fullName>
        <ecNumber evidence="2">2.7.11.1</ecNumber>
    </recommendedName>
</protein>
<evidence type="ECO:0000313" key="23">
    <source>
        <dbReference type="EMBL" id="OTG14345.1"/>
    </source>
</evidence>
<dbReference type="PROSITE" id="PS50011">
    <property type="entry name" value="PROTEIN_KINASE_DOM"/>
    <property type="match status" value="1"/>
</dbReference>
<proteinExistence type="predicted"/>
<evidence type="ECO:0000256" key="4">
    <source>
        <dbReference type="ARBA" id="ARBA00022527"/>
    </source>
</evidence>
<dbReference type="GO" id="GO:0004674">
    <property type="term" value="F:protein serine/threonine kinase activity"/>
    <property type="evidence" value="ECO:0007669"/>
    <property type="project" value="UniProtKB-KW"/>
</dbReference>
<keyword evidence="6" id="KW-0433">Leucine-rich repeat</keyword>
<dbReference type="PANTHER" id="PTHR27008">
    <property type="entry name" value="OS04G0122200 PROTEIN"/>
    <property type="match status" value="1"/>
</dbReference>
<dbReference type="PANTHER" id="PTHR27008:SF524">
    <property type="entry name" value="PROTEIN KINASE DOMAIN-CONTAINING PROTEIN"/>
    <property type="match status" value="1"/>
</dbReference>
<dbReference type="InterPro" id="IPR051809">
    <property type="entry name" value="Plant_receptor-like_S/T_kinase"/>
</dbReference>
<dbReference type="InterPro" id="IPR011009">
    <property type="entry name" value="Kinase-like_dom_sf"/>
</dbReference>
<dbReference type="InParanoid" id="A0A251TT96"/>
<evidence type="ECO:0000256" key="7">
    <source>
        <dbReference type="ARBA" id="ARBA00022679"/>
    </source>
</evidence>
<keyword evidence="17" id="KW-0325">Glycoprotein</keyword>
<evidence type="ECO:0000256" key="13">
    <source>
        <dbReference type="ARBA" id="ARBA00022840"/>
    </source>
</evidence>
<dbReference type="SUPFAM" id="SSF56112">
    <property type="entry name" value="Protein kinase-like (PK-like)"/>
    <property type="match status" value="1"/>
</dbReference>
<dbReference type="Gene3D" id="1.10.510.10">
    <property type="entry name" value="Transferase(Phosphotransferase) domain 1"/>
    <property type="match status" value="1"/>
</dbReference>
<comment type="catalytic activity">
    <reaction evidence="19">
        <text>L-seryl-[protein] + ATP = O-phospho-L-seryl-[protein] + ADP + H(+)</text>
        <dbReference type="Rhea" id="RHEA:17989"/>
        <dbReference type="Rhea" id="RHEA-COMP:9863"/>
        <dbReference type="Rhea" id="RHEA-COMP:11604"/>
        <dbReference type="ChEBI" id="CHEBI:15378"/>
        <dbReference type="ChEBI" id="CHEBI:29999"/>
        <dbReference type="ChEBI" id="CHEBI:30616"/>
        <dbReference type="ChEBI" id="CHEBI:83421"/>
        <dbReference type="ChEBI" id="CHEBI:456216"/>
        <dbReference type="EC" id="2.7.11.1"/>
    </reaction>
</comment>
<dbReference type="AlphaFoldDB" id="A0A251TT96"/>
<dbReference type="FunFam" id="3.30.200.20:FF:000432">
    <property type="entry name" value="LRR receptor-like serine/threonine-protein kinase EFR"/>
    <property type="match status" value="1"/>
</dbReference>
<comment type="subcellular location">
    <subcellularLocation>
        <location evidence="1">Cell membrane</location>
        <topology evidence="1">Single-pass membrane protein</topology>
    </subcellularLocation>
</comment>
<evidence type="ECO:0000256" key="21">
    <source>
        <dbReference type="SAM" id="Phobius"/>
    </source>
</evidence>
<evidence type="ECO:0000256" key="16">
    <source>
        <dbReference type="ARBA" id="ARBA00023170"/>
    </source>
</evidence>
<sequence>MIIMATQLNINIIIIFNLTLPPSISNCSRLTNIEMNENKFSGKLKIDFSKMKDISYISLWENNFGSNEPDEMQFIDTLKNCTHLDTLDLEECNFQGVLPTSVGNLSVQLRHLLFGGNQLHGKIPVSIGNLAGVNLLLLERNQFNGNIPSTIGNLHKVQRLSLYKNQLSGQIPDSIGNLSLLSGLVLASNKLEGAIPSSLGNCQNLLELYLFDNKLSGKIPIQLFQLLSLSIILNISQNQLSGSLPTEIGDLVMLSAMDLSYNNLSGNIPSSLHTCASLSSLFLRGNLFEGTIPPSLSSLKGLVKLDISHNNLSGQIPRFLEALPLEYLNLSYNGFENDVPTIGVFANASAFSVVGNSRLCGGIVELGLPKCKETKKHKKKFRLFVIIILIASTLCPITCLTYVWCKKKSKSQPSQSSMGERFMKVSYGQLLKATNGFSEANLIGNGGFGSVYKGILEEDNNRFVAVKVLYLQNRGAERSFIRECEAMRSIRHRNLLRIVTSCSSVDYQGNDFKALVYEFMPKGSLHDWLYSSERTTRLNLLQIVNILMDVASALDYIHNLCIPSIVHGDLKPSNILLDDDMVAHVGDFGLARILGTSYTNSSTGIKGTIGYVAPEYGLGNEMTSNGDVYSFGILLLEVMTGKKPTDNFNEGFSLHKFTSMVLPSNVIDVINVNILYVYQEDETFLQNKKENVKKIEECLALILKIGVSCTVDSPTERMDIKKVVSELKHILDTLQNI</sequence>
<dbReference type="FunFam" id="3.80.10.10:FF:000095">
    <property type="entry name" value="LRR receptor-like serine/threonine-protein kinase GSO1"/>
    <property type="match status" value="1"/>
</dbReference>
<keyword evidence="12 23" id="KW-0418">Kinase</keyword>
<feature type="domain" description="Protein kinase" evidence="22">
    <location>
        <begin position="437"/>
        <end position="732"/>
    </location>
</feature>
<evidence type="ECO:0000256" key="3">
    <source>
        <dbReference type="ARBA" id="ARBA00022475"/>
    </source>
</evidence>
<evidence type="ECO:0000256" key="8">
    <source>
        <dbReference type="ARBA" id="ARBA00022692"/>
    </source>
</evidence>
<evidence type="ECO:0000256" key="18">
    <source>
        <dbReference type="ARBA" id="ARBA00047899"/>
    </source>
</evidence>
<dbReference type="Gene3D" id="3.80.10.10">
    <property type="entry name" value="Ribonuclease Inhibitor"/>
    <property type="match status" value="1"/>
</dbReference>
<dbReference type="InterPro" id="IPR008271">
    <property type="entry name" value="Ser/Thr_kinase_AS"/>
</dbReference>
<evidence type="ECO:0000256" key="14">
    <source>
        <dbReference type="ARBA" id="ARBA00022989"/>
    </source>
</evidence>
<dbReference type="Gene3D" id="3.30.200.20">
    <property type="entry name" value="Phosphorylase Kinase, domain 1"/>
    <property type="match status" value="1"/>
</dbReference>
<keyword evidence="5" id="KW-0597">Phosphoprotein</keyword>
<dbReference type="GO" id="GO:0005524">
    <property type="term" value="F:ATP binding"/>
    <property type="evidence" value="ECO:0007669"/>
    <property type="project" value="UniProtKB-UniRule"/>
</dbReference>
<keyword evidence="9" id="KW-0732">Signal</keyword>
<keyword evidence="4" id="KW-0723">Serine/threonine-protein kinase</keyword>
<accession>A0A251TT96</accession>
<dbReference type="SMART" id="SM00220">
    <property type="entry name" value="S_TKc"/>
    <property type="match status" value="1"/>
</dbReference>
<evidence type="ECO:0000256" key="2">
    <source>
        <dbReference type="ARBA" id="ARBA00012513"/>
    </source>
</evidence>
<evidence type="ECO:0000256" key="17">
    <source>
        <dbReference type="ARBA" id="ARBA00023180"/>
    </source>
</evidence>
<dbReference type="InterPro" id="IPR001245">
    <property type="entry name" value="Ser-Thr/Tyr_kinase_cat_dom"/>
</dbReference>
<evidence type="ECO:0000256" key="6">
    <source>
        <dbReference type="ARBA" id="ARBA00022614"/>
    </source>
</evidence>
<dbReference type="Pfam" id="PF07714">
    <property type="entry name" value="PK_Tyr_Ser-Thr"/>
    <property type="match status" value="1"/>
</dbReference>
<evidence type="ECO:0000256" key="1">
    <source>
        <dbReference type="ARBA" id="ARBA00004162"/>
    </source>
</evidence>
<dbReference type="OrthoDB" id="676979at2759"/>
<feature type="binding site" evidence="20">
    <location>
        <position position="467"/>
    </location>
    <ligand>
        <name>ATP</name>
        <dbReference type="ChEBI" id="CHEBI:30616"/>
    </ligand>
</feature>
<dbReference type="OMA" id="IRECEAM"/>
<keyword evidence="16" id="KW-0675">Receptor</keyword>
<dbReference type="GO" id="GO:0005886">
    <property type="term" value="C:plasma membrane"/>
    <property type="evidence" value="ECO:0007669"/>
    <property type="project" value="UniProtKB-SubCell"/>
</dbReference>
<evidence type="ECO:0000313" key="24">
    <source>
        <dbReference type="Proteomes" id="UP000215914"/>
    </source>
</evidence>